<dbReference type="eggNOG" id="COG3016">
    <property type="taxonomic scope" value="Bacteria"/>
</dbReference>
<gene>
    <name evidence="2" type="ordered locus">Weevi_1599</name>
</gene>
<keyword evidence="3" id="KW-1185">Reference proteome</keyword>
<sequence length="291" mass="33966">MIRIIFFISLYLLSYFSTAQDLKNYQFYNKNQKAIDFHQTAKILSKYDIILFGEHHNDAVTHWLQLKLAEELYKTSNKKLKLGFEMFERDNQHAIDWFLTNKINEKVFADSVRFWSNYKTDYQPLLLFAKEKNLGVVASNVPRKYASIVAKNGLASLDSLPENEKKWIVRLPLFVDEKTPGYPEMIEMMKDHSATNAKNFVYAQALKDATMAESILLNHKKNELFLHFNGDYHSKNYGGIYYYLKRANPKLKIAVISIIVNKNLRPILESNEKYIPTEILLVLPTDSPKTH</sequence>
<dbReference type="KEGG" id="wvi:Weevi_1599"/>
<dbReference type="RefSeq" id="WP_013598688.1">
    <property type="nucleotide sequence ID" value="NC_015144.1"/>
</dbReference>
<organism evidence="2 3">
    <name type="scientific">Weeksella virosa (strain ATCC 43766 / DSM 16922 / JCM 21250 / CCUG 30538 / CDC 9751 / IAM 14551 / NBRC 16016 / NCTC 11634 / CL345/78)</name>
    <dbReference type="NCBI Taxonomy" id="865938"/>
    <lineage>
        <taxon>Bacteria</taxon>
        <taxon>Pseudomonadati</taxon>
        <taxon>Bacteroidota</taxon>
        <taxon>Flavobacteriia</taxon>
        <taxon>Flavobacteriales</taxon>
        <taxon>Weeksellaceae</taxon>
        <taxon>Weeksella</taxon>
    </lineage>
</organism>
<feature type="domain" description="Haem-binding uptake Tiki superfamily ChaN" evidence="1">
    <location>
        <begin position="42"/>
        <end position="244"/>
    </location>
</feature>
<dbReference type="OrthoDB" id="1680202at2"/>
<dbReference type="Proteomes" id="UP000008641">
    <property type="component" value="Chromosome"/>
</dbReference>
<evidence type="ECO:0000313" key="3">
    <source>
        <dbReference type="Proteomes" id="UP000008641"/>
    </source>
</evidence>
<evidence type="ECO:0000259" key="1">
    <source>
        <dbReference type="Pfam" id="PF04187"/>
    </source>
</evidence>
<dbReference type="HOGENOM" id="CLU_035488_0_0_10"/>
<reference evidence="3" key="2">
    <citation type="journal article" date="2011" name="Stand. Genomic Sci.">
        <title>Complete genome sequence of Weeksella virosa type strain (9751T).</title>
        <authorList>
            <person name="Lang E."/>
            <person name="Teshima H."/>
            <person name="Lucas S."/>
            <person name="Lapidus A."/>
            <person name="Hammon N."/>
            <person name="Deshpande S."/>
            <person name="Nolan M."/>
            <person name="Cheng J."/>
            <person name="Pitluck S."/>
            <person name="Liolios K."/>
            <person name="Pagani I."/>
            <person name="Mikhailova N."/>
            <person name="Ivanova N."/>
            <person name="Mavromatis K."/>
            <person name="Pati A."/>
            <person name="Tapia R."/>
            <person name="Han C."/>
            <person name="Goodwin L."/>
            <person name="Chen A."/>
            <person name="Palaniappan K."/>
            <person name="Land M."/>
            <person name="Hauser L."/>
            <person name="Chang Y."/>
            <person name="Jeffries C."/>
            <person name="Brambilla E."/>
            <person name="Kopitz M."/>
            <person name="Rohde M."/>
            <person name="Goker M."/>
            <person name="Tindall B."/>
            <person name="Detter J."/>
            <person name="Woyke T."/>
            <person name="Bristow J."/>
            <person name="Eisen J."/>
            <person name="Markowitz V."/>
            <person name="Hugenholtz P."/>
            <person name="Klenk H."/>
            <person name="Kyrpides N."/>
        </authorList>
    </citation>
    <scope>NUCLEOTIDE SEQUENCE [LARGE SCALE GENOMIC DNA]</scope>
    <source>
        <strain evidence="3">ATCC 43766 / DSM 16922 / JCM 21250 / NBRC 16016 / NCTC 11634 / CL345/78</strain>
    </source>
</reference>
<name>F0NZF2_WEEVC</name>
<dbReference type="AlphaFoldDB" id="F0NZF2"/>
<proteinExistence type="predicted"/>
<protein>
    <recommendedName>
        <fullName evidence="1">Haem-binding uptake Tiki superfamily ChaN domain-containing protein</fullName>
    </recommendedName>
</protein>
<dbReference type="STRING" id="865938.Weevi_1599"/>
<evidence type="ECO:0000313" key="2">
    <source>
        <dbReference type="EMBL" id="ADX68299.1"/>
    </source>
</evidence>
<dbReference type="EMBL" id="CP002455">
    <property type="protein sequence ID" value="ADX68299.1"/>
    <property type="molecule type" value="Genomic_DNA"/>
</dbReference>
<dbReference type="SUPFAM" id="SSF159501">
    <property type="entry name" value="EreA/ChaN-like"/>
    <property type="match status" value="1"/>
</dbReference>
<dbReference type="InterPro" id="IPR007314">
    <property type="entry name" value="Cofac_haem-bd_dom"/>
</dbReference>
<reference evidence="2 3" key="1">
    <citation type="journal article" date="2011" name="Stand. Genomic Sci.">
        <title>Complete genome sequence of Weeksella virosa type strain (9751).</title>
        <authorList>
            <person name="Lang E."/>
            <person name="Teshima H."/>
            <person name="Lucas S."/>
            <person name="Lapidus A."/>
            <person name="Hammon N."/>
            <person name="Deshpande S."/>
            <person name="Nolan M."/>
            <person name="Cheng J.F."/>
            <person name="Pitluck S."/>
            <person name="Liolios K."/>
            <person name="Pagani I."/>
            <person name="Mikhailova N."/>
            <person name="Ivanova N."/>
            <person name="Mavromatis K."/>
            <person name="Pati A."/>
            <person name="Tapia R."/>
            <person name="Han C."/>
            <person name="Goodwin L."/>
            <person name="Chen A."/>
            <person name="Palaniappan K."/>
            <person name="Land M."/>
            <person name="Hauser L."/>
            <person name="Chang Y.J."/>
            <person name="Jeffries C.D."/>
            <person name="Brambilla E.M."/>
            <person name="Kopitz M."/>
            <person name="Rohde M."/>
            <person name="Goker M."/>
            <person name="Tindall B.J."/>
            <person name="Detter J.C."/>
            <person name="Woyke T."/>
            <person name="Bristow J."/>
            <person name="Eisen J.A."/>
            <person name="Markowitz V."/>
            <person name="Hugenholtz P."/>
            <person name="Klenk H.P."/>
            <person name="Kyrpides N.C."/>
        </authorList>
    </citation>
    <scope>NUCLEOTIDE SEQUENCE [LARGE SCALE GENOMIC DNA]</scope>
    <source>
        <strain evidence="3">ATCC 43766 / DSM 16922 / JCM 21250 / NBRC 16016 / NCTC 11634 / CL345/78</strain>
    </source>
</reference>
<accession>F0NZF2</accession>
<dbReference type="Pfam" id="PF04187">
    <property type="entry name" value="Cofac_haem_bdg"/>
    <property type="match status" value="1"/>
</dbReference>
<dbReference type="Gene3D" id="3.40.50.11550">
    <property type="match status" value="1"/>
</dbReference>
<dbReference type="CDD" id="cd14727">
    <property type="entry name" value="ChanN-like"/>
    <property type="match status" value="1"/>
</dbReference>